<proteinExistence type="predicted"/>
<organism evidence="2 3">
    <name type="scientific">Sediminibacterium ginsengisoli</name>
    <dbReference type="NCBI Taxonomy" id="413434"/>
    <lineage>
        <taxon>Bacteria</taxon>
        <taxon>Pseudomonadati</taxon>
        <taxon>Bacteroidota</taxon>
        <taxon>Chitinophagia</taxon>
        <taxon>Chitinophagales</taxon>
        <taxon>Chitinophagaceae</taxon>
        <taxon>Sediminibacterium</taxon>
    </lineage>
</organism>
<evidence type="ECO:0008006" key="4">
    <source>
        <dbReference type="Google" id="ProtNLM"/>
    </source>
</evidence>
<dbReference type="Pfam" id="PF14126">
    <property type="entry name" value="DUF4293"/>
    <property type="match status" value="1"/>
</dbReference>
<dbReference type="OrthoDB" id="594989at2"/>
<protein>
    <recommendedName>
        <fullName evidence="4">DUF4293 family protein</fullName>
    </recommendedName>
</protein>
<dbReference type="RefSeq" id="WP_078829834.1">
    <property type="nucleotide sequence ID" value="NZ_FUWH01000001.1"/>
</dbReference>
<evidence type="ECO:0000313" key="2">
    <source>
        <dbReference type="EMBL" id="SJZ38236.1"/>
    </source>
</evidence>
<dbReference type="Proteomes" id="UP000190888">
    <property type="component" value="Unassembled WGS sequence"/>
</dbReference>
<evidence type="ECO:0000313" key="3">
    <source>
        <dbReference type="Proteomes" id="UP000190888"/>
    </source>
</evidence>
<dbReference type="PROSITE" id="PS51257">
    <property type="entry name" value="PROKAR_LIPOPROTEIN"/>
    <property type="match status" value="1"/>
</dbReference>
<dbReference type="AlphaFoldDB" id="A0A1T4K753"/>
<reference evidence="2 3" key="1">
    <citation type="submission" date="2017-02" db="EMBL/GenBank/DDBJ databases">
        <authorList>
            <person name="Peterson S.W."/>
        </authorList>
    </citation>
    <scope>NUCLEOTIDE SEQUENCE [LARGE SCALE GENOMIC DNA]</scope>
    <source>
        <strain evidence="2 3">DSM 22335</strain>
    </source>
</reference>
<keyword evidence="1" id="KW-0472">Membrane</keyword>
<gene>
    <name evidence="2" type="ORF">SAMN04488132_101503</name>
</gene>
<evidence type="ECO:0000256" key="1">
    <source>
        <dbReference type="SAM" id="Phobius"/>
    </source>
</evidence>
<keyword evidence="1" id="KW-1133">Transmembrane helix</keyword>
<dbReference type="EMBL" id="FUWH01000001">
    <property type="protein sequence ID" value="SJZ38236.1"/>
    <property type="molecule type" value="Genomic_DNA"/>
</dbReference>
<dbReference type="InterPro" id="IPR025635">
    <property type="entry name" value="DUF4293"/>
</dbReference>
<feature type="transmembrane region" description="Helical" evidence="1">
    <location>
        <begin position="71"/>
        <end position="89"/>
    </location>
</feature>
<feature type="transmembrane region" description="Helical" evidence="1">
    <location>
        <begin position="95"/>
        <end position="117"/>
    </location>
</feature>
<feature type="transmembrane region" description="Helical" evidence="1">
    <location>
        <begin position="46"/>
        <end position="64"/>
    </location>
</feature>
<accession>A0A1T4K753</accession>
<sequence>MIQRIQTIWLLAASACGFITLQLPFYIGSIGALPAERFTALGNLPLLILTIAAAITGFVAIFLYKNRSLQLKLTIAAFAVAIINVALFFSKTQTYNTGGIALSSVFAFAAPVFYALAIRNIYRDQKLVKSLDRLR</sequence>
<name>A0A1T4K753_9BACT</name>
<feature type="transmembrane region" description="Helical" evidence="1">
    <location>
        <begin position="7"/>
        <end position="26"/>
    </location>
</feature>
<keyword evidence="1" id="KW-0812">Transmembrane</keyword>
<keyword evidence="3" id="KW-1185">Reference proteome</keyword>
<dbReference type="STRING" id="413434.SAMN04488132_101503"/>